<sequence length="56" mass="6635">MKNNTITTLKEFIYLYSPYKSNIEIANLLDINIEYIESVKKEIINDIEKNLQTLKI</sequence>
<dbReference type="Proteomes" id="UP000184082">
    <property type="component" value="Unassembled WGS sequence"/>
</dbReference>
<organism evidence="1 2">
    <name type="scientific">Caminicella sporogenes DSM 14501</name>
    <dbReference type="NCBI Taxonomy" id="1121266"/>
    <lineage>
        <taxon>Bacteria</taxon>
        <taxon>Bacillati</taxon>
        <taxon>Bacillota</taxon>
        <taxon>Clostridia</taxon>
        <taxon>Peptostreptococcales</taxon>
        <taxon>Caminicellaceae</taxon>
        <taxon>Caminicella</taxon>
    </lineage>
</organism>
<proteinExistence type="predicted"/>
<reference evidence="1 2" key="1">
    <citation type="submission" date="2016-11" db="EMBL/GenBank/DDBJ databases">
        <authorList>
            <person name="Jaros S."/>
            <person name="Januszkiewicz K."/>
            <person name="Wedrychowicz H."/>
        </authorList>
    </citation>
    <scope>NUCLEOTIDE SEQUENCE [LARGE SCALE GENOMIC DNA]</scope>
    <source>
        <strain evidence="1 2">DSM 14501</strain>
    </source>
</reference>
<dbReference type="AlphaFoldDB" id="A0A1M6SDK1"/>
<dbReference type="EMBL" id="FRAJ01000018">
    <property type="protein sequence ID" value="SHK42729.1"/>
    <property type="molecule type" value="Genomic_DNA"/>
</dbReference>
<protein>
    <submittedName>
        <fullName evidence="1">Uncharacterized protein</fullName>
    </submittedName>
</protein>
<keyword evidence="2" id="KW-1185">Reference proteome</keyword>
<gene>
    <name evidence="1" type="ORF">SAMN02745883_02018</name>
</gene>
<dbReference type="RefSeq" id="WP_159430022.1">
    <property type="nucleotide sequence ID" value="NZ_FRAJ01000018.1"/>
</dbReference>
<accession>A0A1M6SDK1</accession>
<evidence type="ECO:0000313" key="1">
    <source>
        <dbReference type="EMBL" id="SHK42729.1"/>
    </source>
</evidence>
<evidence type="ECO:0000313" key="2">
    <source>
        <dbReference type="Proteomes" id="UP000184082"/>
    </source>
</evidence>
<dbReference type="STRING" id="1121266.SAMN02745883_02018"/>
<name>A0A1M6SDK1_9FIRM</name>